<dbReference type="EMBL" id="QXGA01000108">
    <property type="protein sequence ID" value="KAE9152361.1"/>
    <property type="molecule type" value="Genomic_DNA"/>
</dbReference>
<evidence type="ECO:0000313" key="11">
    <source>
        <dbReference type="Proteomes" id="UP000433483"/>
    </source>
</evidence>
<protein>
    <submittedName>
        <fullName evidence="4">Uncharacterized protein</fullName>
    </submittedName>
</protein>
<evidence type="ECO:0000313" key="9">
    <source>
        <dbReference type="EMBL" id="KAE9348065.1"/>
    </source>
</evidence>
<dbReference type="OrthoDB" id="165735at2759"/>
<evidence type="ECO:0000313" key="6">
    <source>
        <dbReference type="EMBL" id="KAE9229163.1"/>
    </source>
</evidence>
<dbReference type="EMBL" id="QXGF01000139">
    <property type="protein sequence ID" value="KAE8945914.1"/>
    <property type="molecule type" value="Genomic_DNA"/>
</dbReference>
<organism evidence="4 14">
    <name type="scientific">Phytophthora fragariae</name>
    <dbReference type="NCBI Taxonomy" id="53985"/>
    <lineage>
        <taxon>Eukaryota</taxon>
        <taxon>Sar</taxon>
        <taxon>Stramenopiles</taxon>
        <taxon>Oomycota</taxon>
        <taxon>Peronosporomycetes</taxon>
        <taxon>Peronosporales</taxon>
        <taxon>Peronosporaceae</taxon>
        <taxon>Phytophthora</taxon>
    </lineage>
</organism>
<evidence type="ECO:0000313" key="17">
    <source>
        <dbReference type="Proteomes" id="UP000486351"/>
    </source>
</evidence>
<gene>
    <name evidence="8" type="ORF">PF002_g4711</name>
    <name evidence="7" type="ORF">PF004_g7182</name>
    <name evidence="6" type="ORF">PF005_g4001</name>
    <name evidence="5" type="ORF">PF006_g3418</name>
    <name evidence="4" type="ORF">PF007_g4192</name>
    <name evidence="9" type="ORF">PF008_g7520</name>
    <name evidence="1" type="ORF">PF009_g4445</name>
    <name evidence="3" type="ORF">PF010_g7524</name>
    <name evidence="2" type="ORF">PF011_g5875</name>
</gene>
<dbReference type="Proteomes" id="UP000429523">
    <property type="component" value="Unassembled WGS sequence"/>
</dbReference>
<dbReference type="EMBL" id="QXGC01000306">
    <property type="protein sequence ID" value="KAE9241135.1"/>
    <property type="molecule type" value="Genomic_DNA"/>
</dbReference>
<dbReference type="Proteomes" id="UP000441208">
    <property type="component" value="Unassembled WGS sequence"/>
</dbReference>
<evidence type="ECO:0000313" key="5">
    <source>
        <dbReference type="EMBL" id="KAE9152361.1"/>
    </source>
</evidence>
<dbReference type="Proteomes" id="UP000460718">
    <property type="component" value="Unassembled WGS sequence"/>
</dbReference>
<dbReference type="Proteomes" id="UP000440732">
    <property type="component" value="Unassembled WGS sequence"/>
</dbReference>
<dbReference type="EMBL" id="QXGB01000124">
    <property type="protein sequence ID" value="KAE9229163.1"/>
    <property type="molecule type" value="Genomic_DNA"/>
</dbReference>
<evidence type="ECO:0000313" key="4">
    <source>
        <dbReference type="EMBL" id="KAE9131301.1"/>
    </source>
</evidence>
<dbReference type="EMBL" id="QXFX01000322">
    <property type="protein sequence ID" value="KAE9120329.1"/>
    <property type="molecule type" value="Genomic_DNA"/>
</dbReference>
<evidence type="ECO:0000313" key="18">
    <source>
        <dbReference type="Proteomes" id="UP000488956"/>
    </source>
</evidence>
<name>A0A6A3TC23_9STRA</name>
<accession>A0A6A3TC23</accession>
<dbReference type="EMBL" id="QXFY01000320">
    <property type="protein sequence ID" value="KAE9348065.1"/>
    <property type="molecule type" value="Genomic_DNA"/>
</dbReference>
<dbReference type="Proteomes" id="UP000486351">
    <property type="component" value="Unassembled WGS sequence"/>
</dbReference>
<reference evidence="10 11" key="1">
    <citation type="submission" date="2018-08" db="EMBL/GenBank/DDBJ databases">
        <title>Genomic investigation of the strawberry pathogen Phytophthora fragariae indicates pathogenicity is determined by transcriptional variation in three key races.</title>
        <authorList>
            <person name="Adams T.M."/>
            <person name="Armitage A.D."/>
            <person name="Sobczyk M.K."/>
            <person name="Bates H.J."/>
            <person name="Dunwell J.M."/>
            <person name="Nellist C.F."/>
            <person name="Harrison R.J."/>
        </authorList>
    </citation>
    <scope>NUCLEOTIDE SEQUENCE [LARGE SCALE GENOMIC DNA]</scope>
    <source>
        <strain evidence="8 12">BC-1</strain>
        <strain evidence="7 16">BC-23</strain>
        <strain evidence="6 11">NOV-27</strain>
        <strain evidence="5 13">NOV-5</strain>
        <strain evidence="4 14">NOV-71</strain>
        <strain evidence="9 17">NOV-77</strain>
        <strain evidence="1 10">NOV-9</strain>
        <strain evidence="3 18">ONT-3</strain>
        <strain evidence="2 15">SCRP245</strain>
    </source>
</reference>
<comment type="caution">
    <text evidence="4">The sequence shown here is derived from an EMBL/GenBank/DDBJ whole genome shotgun (WGS) entry which is preliminary data.</text>
</comment>
<dbReference type="Proteomes" id="UP000488956">
    <property type="component" value="Unassembled WGS sequence"/>
</dbReference>
<evidence type="ECO:0000313" key="10">
    <source>
        <dbReference type="Proteomes" id="UP000429523"/>
    </source>
</evidence>
<sequence length="160" mass="17340">MATRNARYWRSFLDDLLSPPDAPSSYDGVAFFSLSGRVEYRDGCFRASSASALAVDPLQLLSIFEQLTRQAVQEERAQQQPEAAKRPTQSLTPALRLGGDCVFHVVSASFSSVCAVSRGNSRGLVAEKLPFGLVVVAFSAPLSLPTVFTRVDRACAVLRV</sequence>
<evidence type="ECO:0000313" key="14">
    <source>
        <dbReference type="Proteomes" id="UP000441208"/>
    </source>
</evidence>
<evidence type="ECO:0000313" key="2">
    <source>
        <dbReference type="EMBL" id="KAE9019335.1"/>
    </source>
</evidence>
<evidence type="ECO:0000313" key="1">
    <source>
        <dbReference type="EMBL" id="KAE8945914.1"/>
    </source>
</evidence>
<dbReference type="Proteomes" id="UP000476176">
    <property type="component" value="Unassembled WGS sequence"/>
</dbReference>
<proteinExistence type="predicted"/>
<dbReference type="EMBL" id="QXFW01000239">
    <property type="protein sequence ID" value="KAE9019335.1"/>
    <property type="molecule type" value="Genomic_DNA"/>
</dbReference>
<evidence type="ECO:0000313" key="7">
    <source>
        <dbReference type="EMBL" id="KAE9241135.1"/>
    </source>
</evidence>
<dbReference type="Proteomes" id="UP000440367">
    <property type="component" value="Unassembled WGS sequence"/>
</dbReference>
<dbReference type="EMBL" id="QXGD01000148">
    <property type="protein sequence ID" value="KAE9250599.1"/>
    <property type="molecule type" value="Genomic_DNA"/>
</dbReference>
<evidence type="ECO:0000313" key="13">
    <source>
        <dbReference type="Proteomes" id="UP000440732"/>
    </source>
</evidence>
<evidence type="ECO:0000313" key="12">
    <source>
        <dbReference type="Proteomes" id="UP000440367"/>
    </source>
</evidence>
<keyword evidence="11" id="KW-1185">Reference proteome</keyword>
<evidence type="ECO:0000313" key="3">
    <source>
        <dbReference type="EMBL" id="KAE9120329.1"/>
    </source>
</evidence>
<dbReference type="AlphaFoldDB" id="A0A6A3TC23"/>
<evidence type="ECO:0000313" key="16">
    <source>
        <dbReference type="Proteomes" id="UP000476176"/>
    </source>
</evidence>
<dbReference type="Proteomes" id="UP000433483">
    <property type="component" value="Unassembled WGS sequence"/>
</dbReference>
<evidence type="ECO:0000313" key="15">
    <source>
        <dbReference type="Proteomes" id="UP000460718"/>
    </source>
</evidence>
<evidence type="ECO:0000313" key="8">
    <source>
        <dbReference type="EMBL" id="KAE9250599.1"/>
    </source>
</evidence>
<dbReference type="EMBL" id="QXFZ01000131">
    <property type="protein sequence ID" value="KAE9131301.1"/>
    <property type="molecule type" value="Genomic_DNA"/>
</dbReference>